<keyword evidence="3" id="KW-1185">Reference proteome</keyword>
<feature type="signal peptide" evidence="1">
    <location>
        <begin position="1"/>
        <end position="20"/>
    </location>
</feature>
<evidence type="ECO:0000256" key="1">
    <source>
        <dbReference type="SAM" id="SignalP"/>
    </source>
</evidence>
<gene>
    <name evidence="2" type="ORF">SEVIR_1G056566v2</name>
</gene>
<feature type="chain" id="PRO_5020597505" evidence="1">
    <location>
        <begin position="21"/>
        <end position="48"/>
    </location>
</feature>
<dbReference type="AlphaFoldDB" id="A0A4U6W4W5"/>
<accession>A0A4U6W4W5</accession>
<name>A0A4U6W4W5_SETVI</name>
<reference evidence="2" key="1">
    <citation type="submission" date="2019-03" db="EMBL/GenBank/DDBJ databases">
        <title>WGS assembly of Setaria viridis.</title>
        <authorList>
            <person name="Huang P."/>
            <person name="Jenkins J."/>
            <person name="Grimwood J."/>
            <person name="Barry K."/>
            <person name="Healey A."/>
            <person name="Mamidi S."/>
            <person name="Sreedasyam A."/>
            <person name="Shu S."/>
            <person name="Feldman M."/>
            <person name="Wu J."/>
            <person name="Yu Y."/>
            <person name="Chen C."/>
            <person name="Johnson J."/>
            <person name="Rokhsar D."/>
            <person name="Baxter I."/>
            <person name="Schmutz J."/>
            <person name="Brutnell T."/>
            <person name="Kellogg E."/>
        </authorList>
    </citation>
    <scope>NUCLEOTIDE SEQUENCE [LARGE SCALE GENOMIC DNA]</scope>
</reference>
<keyword evidence="1" id="KW-0732">Signal</keyword>
<evidence type="ECO:0000313" key="3">
    <source>
        <dbReference type="Proteomes" id="UP000298652"/>
    </source>
</evidence>
<sequence>MVRLSFLLLSCLCCLSSVIALVTVHFGVSPEVVILLFLMKKCTVTTGP</sequence>
<evidence type="ECO:0000313" key="2">
    <source>
        <dbReference type="EMBL" id="TKW37570.1"/>
    </source>
</evidence>
<dbReference type="EMBL" id="CM016552">
    <property type="protein sequence ID" value="TKW37570.1"/>
    <property type="molecule type" value="Genomic_DNA"/>
</dbReference>
<dbReference type="Gramene" id="TKW37570">
    <property type="protein sequence ID" value="TKW37570"/>
    <property type="gene ID" value="SEVIR_1G056566v2"/>
</dbReference>
<protein>
    <submittedName>
        <fullName evidence="2">Uncharacterized protein</fullName>
    </submittedName>
</protein>
<organism evidence="2 3">
    <name type="scientific">Setaria viridis</name>
    <name type="common">Green bristlegrass</name>
    <name type="synonym">Setaria italica subsp. viridis</name>
    <dbReference type="NCBI Taxonomy" id="4556"/>
    <lineage>
        <taxon>Eukaryota</taxon>
        <taxon>Viridiplantae</taxon>
        <taxon>Streptophyta</taxon>
        <taxon>Embryophyta</taxon>
        <taxon>Tracheophyta</taxon>
        <taxon>Spermatophyta</taxon>
        <taxon>Magnoliopsida</taxon>
        <taxon>Liliopsida</taxon>
        <taxon>Poales</taxon>
        <taxon>Poaceae</taxon>
        <taxon>PACMAD clade</taxon>
        <taxon>Panicoideae</taxon>
        <taxon>Panicodae</taxon>
        <taxon>Paniceae</taxon>
        <taxon>Cenchrinae</taxon>
        <taxon>Setaria</taxon>
    </lineage>
</organism>
<proteinExistence type="predicted"/>
<dbReference type="Proteomes" id="UP000298652">
    <property type="component" value="Chromosome 1"/>
</dbReference>